<comment type="caution">
    <text evidence="7">The sequence shown here is derived from an EMBL/GenBank/DDBJ whole genome shotgun (WGS) entry which is preliminary data.</text>
</comment>
<evidence type="ECO:0000256" key="1">
    <source>
        <dbReference type="ARBA" id="ARBA00004561"/>
    </source>
</evidence>
<dbReference type="Gene3D" id="2.60.40.1090">
    <property type="entry name" value="Fimbrial-type adhesion domain"/>
    <property type="match status" value="1"/>
</dbReference>
<sequence length="185" mass="19008">MKFSIVSAAVVLAVGAVPCQVFAGVDGTITFEGGLSPTTCLVEGQDPGHGNADKTVDMHHPPVGAFQQPASTGDAVPFEIVIGGNGDASCTNGHIAYVEFDGTSQSIDANTGYLNPDPGGAQNIQIQILNKDGTVINLADGGVSEGVQITNNQAKIPMDARYYSANGHATVGEVNARVGYEVVYD</sequence>
<organism evidence="7 8">
    <name type="scientific">Dyella nitratireducens</name>
    <dbReference type="NCBI Taxonomy" id="1849580"/>
    <lineage>
        <taxon>Bacteria</taxon>
        <taxon>Pseudomonadati</taxon>
        <taxon>Pseudomonadota</taxon>
        <taxon>Gammaproteobacteria</taxon>
        <taxon>Lysobacterales</taxon>
        <taxon>Rhodanobacteraceae</taxon>
        <taxon>Dyella</taxon>
    </lineage>
</organism>
<accession>A0ABQ1FNR0</accession>
<dbReference type="Pfam" id="PF00419">
    <property type="entry name" value="Fimbrial"/>
    <property type="match status" value="1"/>
</dbReference>
<dbReference type="PANTHER" id="PTHR33420">
    <property type="entry name" value="FIMBRIAL SUBUNIT ELFA-RELATED"/>
    <property type="match status" value="1"/>
</dbReference>
<dbReference type="PANTHER" id="PTHR33420:SF3">
    <property type="entry name" value="FIMBRIAL SUBUNIT ELFA"/>
    <property type="match status" value="1"/>
</dbReference>
<name>A0ABQ1FNR0_9GAMM</name>
<dbReference type="SUPFAM" id="SSF49401">
    <property type="entry name" value="Bacterial adhesins"/>
    <property type="match status" value="1"/>
</dbReference>
<feature type="chain" id="PRO_5045475438" description="Fimbrial-type adhesion domain-containing protein" evidence="5">
    <location>
        <begin position="24"/>
        <end position="185"/>
    </location>
</feature>
<evidence type="ECO:0000256" key="4">
    <source>
        <dbReference type="ARBA" id="ARBA00023263"/>
    </source>
</evidence>
<keyword evidence="4" id="KW-0281">Fimbrium</keyword>
<dbReference type="InterPro" id="IPR036937">
    <property type="entry name" value="Adhesion_dom_fimbrial_sf"/>
</dbReference>
<dbReference type="EMBL" id="BMJA01000001">
    <property type="protein sequence ID" value="GGA23235.1"/>
    <property type="molecule type" value="Genomic_DNA"/>
</dbReference>
<evidence type="ECO:0000313" key="7">
    <source>
        <dbReference type="EMBL" id="GGA23235.1"/>
    </source>
</evidence>
<evidence type="ECO:0000256" key="2">
    <source>
        <dbReference type="ARBA" id="ARBA00006671"/>
    </source>
</evidence>
<evidence type="ECO:0000259" key="6">
    <source>
        <dbReference type="Pfam" id="PF00419"/>
    </source>
</evidence>
<protein>
    <recommendedName>
        <fullName evidence="6">Fimbrial-type adhesion domain-containing protein</fullName>
    </recommendedName>
</protein>
<feature type="signal peptide" evidence="5">
    <location>
        <begin position="1"/>
        <end position="23"/>
    </location>
</feature>
<comment type="subcellular location">
    <subcellularLocation>
        <location evidence="1">Fimbrium</location>
    </subcellularLocation>
</comment>
<keyword evidence="3 5" id="KW-0732">Signal</keyword>
<evidence type="ECO:0000256" key="3">
    <source>
        <dbReference type="ARBA" id="ARBA00022729"/>
    </source>
</evidence>
<dbReference type="InterPro" id="IPR008966">
    <property type="entry name" value="Adhesion_dom_sf"/>
</dbReference>
<evidence type="ECO:0000313" key="8">
    <source>
        <dbReference type="Proteomes" id="UP000620046"/>
    </source>
</evidence>
<proteinExistence type="inferred from homology"/>
<dbReference type="Proteomes" id="UP000620046">
    <property type="component" value="Unassembled WGS sequence"/>
</dbReference>
<feature type="domain" description="Fimbrial-type adhesion" evidence="6">
    <location>
        <begin position="30"/>
        <end position="184"/>
    </location>
</feature>
<dbReference type="RefSeq" id="WP_188793084.1">
    <property type="nucleotide sequence ID" value="NZ_BMJA01000001.1"/>
</dbReference>
<keyword evidence="8" id="KW-1185">Reference proteome</keyword>
<gene>
    <name evidence="7" type="ORF">GCM10010981_09420</name>
</gene>
<dbReference type="InterPro" id="IPR000259">
    <property type="entry name" value="Adhesion_dom_fimbrial"/>
</dbReference>
<dbReference type="InterPro" id="IPR050263">
    <property type="entry name" value="Bact_Fimbrial_Adh_Pro"/>
</dbReference>
<evidence type="ECO:0000256" key="5">
    <source>
        <dbReference type="SAM" id="SignalP"/>
    </source>
</evidence>
<reference evidence="8" key="1">
    <citation type="journal article" date="2019" name="Int. J. Syst. Evol. Microbiol.">
        <title>The Global Catalogue of Microorganisms (GCM) 10K type strain sequencing project: providing services to taxonomists for standard genome sequencing and annotation.</title>
        <authorList>
            <consortium name="The Broad Institute Genomics Platform"/>
            <consortium name="The Broad Institute Genome Sequencing Center for Infectious Disease"/>
            <person name="Wu L."/>
            <person name="Ma J."/>
        </authorList>
    </citation>
    <scope>NUCLEOTIDE SEQUENCE [LARGE SCALE GENOMIC DNA]</scope>
    <source>
        <strain evidence="8">CGMCC 1.15439</strain>
    </source>
</reference>
<comment type="similarity">
    <text evidence="2">Belongs to the fimbrial protein family.</text>
</comment>